<comment type="function">
    <text evidence="15">Multifunctional enzyme that catalyzes the SAM-dependent methylations of uroporphyrinogen III at position C-2 and C-7 to form precorrin-2 via precorrin-1. Then it catalyzes the NAD-dependent ring dehydrogenation of precorrin-2 to yield sirohydrochlorin. Finally, it catalyzes the ferrochelation of sirohydrochlorin to yield siroheme.</text>
</comment>
<evidence type="ECO:0000256" key="10">
    <source>
        <dbReference type="ARBA" id="ARBA00023244"/>
    </source>
</evidence>
<dbReference type="Pfam" id="PF00590">
    <property type="entry name" value="TP_methylase"/>
    <property type="match status" value="1"/>
</dbReference>
<feature type="active site" description="Proton donor" evidence="15 16">
    <location>
        <position position="303"/>
    </location>
</feature>
<dbReference type="InterPro" id="IPR014777">
    <property type="entry name" value="4pyrrole_Mease_sub1"/>
</dbReference>
<dbReference type="SUPFAM" id="SSF53790">
    <property type="entry name" value="Tetrapyrrole methylase"/>
    <property type="match status" value="1"/>
</dbReference>
<sequence length="495" mass="54592">MHNLIKSVILLIIPIYAKVSHYNTYFEFTAERLMDYFPIFIDIAQKRCLVVGGGDIAYRKINLLLKANAQITCVSPASCKGVVELAKNKKINLVAKHFESDDVSKQVLIVSATDDMELNTRVSELAQAANIPVNVVDSPELCTYIMPSIVDRSPIVVAISSAGKAPVLARLIRAKLESTIPNAYGKLATLAGNFREQVKAKFNNIEDRRYFWEKAFSGVVAEKVFAGKIDEAQTDLQAQLDDSTDSDIGEVYLVGGGPGDPDLLTFKALRLMQQADVILHDRLVSNEVMELVRRDAELIYVGKERDNHSVPQDGINQLLVDLAKQGRRVCRLKGGDPFIFGRGGEEIETLAENNIPFQVVPGITAASGCSTYSGIPLTHRDYSQSCRFVTGHLKDGSMNLPWDELAVEQQTIVFYMALKGAQHLSEQLIAHGLRGEMPVALVEKGTTPDHKVHTTTLAELPSLVANEVIHAPTLIIVGEVVKLREKLNWFDAEKT</sequence>
<dbReference type="Pfam" id="PF14824">
    <property type="entry name" value="Sirohm_synth_M"/>
    <property type="match status" value="1"/>
</dbReference>
<comment type="pathway">
    <text evidence="15">Porphyrin-containing compound metabolism; siroheme biosynthesis; siroheme from sirohydrochlorin: step 1/1.</text>
</comment>
<dbReference type="GO" id="GO:0032259">
    <property type="term" value="P:methylation"/>
    <property type="evidence" value="ECO:0007669"/>
    <property type="project" value="UniProtKB-KW"/>
</dbReference>
<dbReference type="EC" id="4.99.1.4" evidence="15"/>
<evidence type="ECO:0000256" key="12">
    <source>
        <dbReference type="ARBA" id="ARBA00025705"/>
    </source>
</evidence>
<dbReference type="EC" id="2.1.1.107" evidence="15"/>
<gene>
    <name evidence="15 21" type="primary">cysG</name>
    <name evidence="21" type="ORF">Ctma_0251</name>
</gene>
<evidence type="ECO:0000256" key="11">
    <source>
        <dbReference type="ARBA" id="ARBA00023268"/>
    </source>
</evidence>
<comment type="catalytic activity">
    <reaction evidence="15">
        <text>siroheme + 2 H(+) = sirohydrochlorin + Fe(2+)</text>
        <dbReference type="Rhea" id="RHEA:24360"/>
        <dbReference type="ChEBI" id="CHEBI:15378"/>
        <dbReference type="ChEBI" id="CHEBI:29033"/>
        <dbReference type="ChEBI" id="CHEBI:58351"/>
        <dbReference type="ChEBI" id="CHEBI:60052"/>
        <dbReference type="EC" id="4.99.1.4"/>
    </reaction>
</comment>
<comment type="similarity">
    <text evidence="2 17">Belongs to the precorrin methyltransferase family.</text>
</comment>
<keyword evidence="4 15" id="KW-0489">Methyltransferase</keyword>
<dbReference type="GO" id="GO:0019354">
    <property type="term" value="P:siroheme biosynthetic process"/>
    <property type="evidence" value="ECO:0007669"/>
    <property type="project" value="UniProtKB-UniRule"/>
</dbReference>
<keyword evidence="9 15" id="KW-0456">Lyase</keyword>
<dbReference type="FunFam" id="3.40.1010.10:FF:000001">
    <property type="entry name" value="Siroheme synthase"/>
    <property type="match status" value="1"/>
</dbReference>
<evidence type="ECO:0000259" key="18">
    <source>
        <dbReference type="Pfam" id="PF00590"/>
    </source>
</evidence>
<dbReference type="NCBIfam" id="NF007922">
    <property type="entry name" value="PRK10637.1"/>
    <property type="match status" value="1"/>
</dbReference>
<keyword evidence="5 15" id="KW-0808">Transferase</keyword>
<evidence type="ECO:0000256" key="7">
    <source>
        <dbReference type="ARBA" id="ARBA00023002"/>
    </source>
</evidence>
<evidence type="ECO:0000256" key="3">
    <source>
        <dbReference type="ARBA" id="ARBA00022573"/>
    </source>
</evidence>
<dbReference type="PANTHER" id="PTHR45790:SF1">
    <property type="entry name" value="SIROHEME SYNTHASE"/>
    <property type="match status" value="1"/>
</dbReference>
<comment type="catalytic activity">
    <reaction evidence="13 15">
        <text>precorrin-2 + NAD(+) = sirohydrochlorin + NADH + 2 H(+)</text>
        <dbReference type="Rhea" id="RHEA:15613"/>
        <dbReference type="ChEBI" id="CHEBI:15378"/>
        <dbReference type="ChEBI" id="CHEBI:57540"/>
        <dbReference type="ChEBI" id="CHEBI:57945"/>
        <dbReference type="ChEBI" id="CHEBI:58351"/>
        <dbReference type="ChEBI" id="CHEBI:58827"/>
        <dbReference type="EC" id="1.3.1.76"/>
    </reaction>
</comment>
<dbReference type="InterPro" id="IPR036291">
    <property type="entry name" value="NAD(P)-bd_dom_sf"/>
</dbReference>
<dbReference type="NCBIfam" id="NF004790">
    <property type="entry name" value="PRK06136.1"/>
    <property type="match status" value="1"/>
</dbReference>
<keyword evidence="3 15" id="KW-0169">Cobalamin biosynthesis</keyword>
<evidence type="ECO:0000256" key="5">
    <source>
        <dbReference type="ARBA" id="ARBA00022679"/>
    </source>
</evidence>
<dbReference type="InterPro" id="IPR019478">
    <property type="entry name" value="Sirohaem_synthase_dimer_dom"/>
</dbReference>
<dbReference type="Pfam" id="PF10414">
    <property type="entry name" value="CysG_dimeriser"/>
    <property type="match status" value="1"/>
</dbReference>
<dbReference type="GO" id="GO:0009236">
    <property type="term" value="P:cobalamin biosynthetic process"/>
    <property type="evidence" value="ECO:0007669"/>
    <property type="project" value="UniProtKB-UniRule"/>
</dbReference>
<dbReference type="InterPro" id="IPR028281">
    <property type="entry name" value="Sirohaem_synthase_central"/>
</dbReference>
<feature type="domain" description="Tetrapyrrole methylase" evidence="18">
    <location>
        <begin position="251"/>
        <end position="460"/>
    </location>
</feature>
<dbReference type="InterPro" id="IPR037115">
    <property type="entry name" value="Sirohaem_synt_dimer_dom_sf"/>
</dbReference>
<dbReference type="InterPro" id="IPR006366">
    <property type="entry name" value="CobA/CysG_C"/>
</dbReference>
<feature type="region of interest" description="Precorrin-2 dehydrogenase / sirohydrochlorin ferrochelatase" evidence="15">
    <location>
        <begin position="1"/>
        <end position="236"/>
    </location>
</feature>
<feature type="binding site" evidence="15">
    <location>
        <position position="416"/>
    </location>
    <ligand>
        <name>S-adenosyl-L-methionine</name>
        <dbReference type="ChEBI" id="CHEBI:59789"/>
    </ligand>
</feature>
<evidence type="ECO:0000256" key="9">
    <source>
        <dbReference type="ARBA" id="ARBA00023239"/>
    </source>
</evidence>
<dbReference type="NCBIfam" id="TIGR01469">
    <property type="entry name" value="cobA_cysG_Cterm"/>
    <property type="match status" value="1"/>
</dbReference>
<evidence type="ECO:0000256" key="1">
    <source>
        <dbReference type="ARBA" id="ARBA00005010"/>
    </source>
</evidence>
<feature type="binding site" evidence="15">
    <location>
        <begin position="76"/>
        <end position="77"/>
    </location>
    <ligand>
        <name>NAD(+)</name>
        <dbReference type="ChEBI" id="CHEBI:57540"/>
    </ligand>
</feature>
<dbReference type="InterPro" id="IPR006367">
    <property type="entry name" value="Sirohaem_synthase_N"/>
</dbReference>
<evidence type="ECO:0000256" key="13">
    <source>
        <dbReference type="ARBA" id="ARBA00047561"/>
    </source>
</evidence>
<dbReference type="InterPro" id="IPR003043">
    <property type="entry name" value="Uropor_MeTrfase_CS"/>
</dbReference>
<dbReference type="FunFam" id="3.30.160.110:FF:000001">
    <property type="entry name" value="Siroheme synthase"/>
    <property type="match status" value="1"/>
</dbReference>
<dbReference type="Gene3D" id="3.30.160.110">
    <property type="entry name" value="Siroheme synthase, domain 2"/>
    <property type="match status" value="1"/>
</dbReference>
<comment type="pathway">
    <text evidence="1 15">Porphyrin-containing compound metabolism; siroheme biosynthesis; sirohydrochlorin from precorrin-2: step 1/1.</text>
</comment>
<feature type="binding site" evidence="15">
    <location>
        <position position="339"/>
    </location>
    <ligand>
        <name>S-adenosyl-L-methionine</name>
        <dbReference type="ChEBI" id="CHEBI:59789"/>
    </ligand>
</feature>
<comment type="similarity">
    <text evidence="15">In the N-terminal section; belongs to the precorrin-2 dehydrogenase / sirohydrochlorin ferrochelatase family.</text>
</comment>
<dbReference type="CDD" id="cd11642">
    <property type="entry name" value="SUMT"/>
    <property type="match status" value="1"/>
</dbReference>
<keyword evidence="10 15" id="KW-0627">Porphyrin biosynthesis</keyword>
<dbReference type="GO" id="GO:0051266">
    <property type="term" value="F:sirohydrochlorin ferrochelatase activity"/>
    <property type="evidence" value="ECO:0007669"/>
    <property type="project" value="UniProtKB-EC"/>
</dbReference>
<dbReference type="PANTHER" id="PTHR45790">
    <property type="entry name" value="SIROHEME SYNTHASE-RELATED"/>
    <property type="match status" value="1"/>
</dbReference>
<dbReference type="Gene3D" id="3.40.50.720">
    <property type="entry name" value="NAD(P)-binding Rossmann-like Domain"/>
    <property type="match status" value="1"/>
</dbReference>
<dbReference type="PIRSF" id="PIRSF036426">
    <property type="entry name" value="Sirohaem_synth"/>
    <property type="match status" value="1"/>
</dbReference>
<dbReference type="InterPro" id="IPR012409">
    <property type="entry name" value="Sirohaem_synth"/>
</dbReference>
<dbReference type="Gene3D" id="3.40.1010.10">
    <property type="entry name" value="Cobalt-precorrin-4 Transmethylase, Domain 1"/>
    <property type="match status" value="1"/>
</dbReference>
<dbReference type="Pfam" id="PF13241">
    <property type="entry name" value="NAD_binding_7"/>
    <property type="match status" value="1"/>
</dbReference>
<comment type="pathway">
    <text evidence="12 15">Porphyrin-containing compound metabolism; siroheme biosynthesis; precorrin-2 from uroporphyrinogen III: step 1/1.</text>
</comment>
<organism evidence="21">
    <name type="scientific">Catillopecten margaritatus gill symbiont</name>
    <dbReference type="NCBI Taxonomy" id="3083288"/>
    <lineage>
        <taxon>Bacteria</taxon>
        <taxon>Pseudomonadati</taxon>
        <taxon>Pseudomonadota</taxon>
        <taxon>Gammaproteobacteria</taxon>
        <taxon>sulfur-oxidizing symbionts</taxon>
    </lineage>
</organism>
<evidence type="ECO:0000256" key="6">
    <source>
        <dbReference type="ARBA" id="ARBA00022691"/>
    </source>
</evidence>
<dbReference type="GO" id="GO:0051287">
    <property type="term" value="F:NAD binding"/>
    <property type="evidence" value="ECO:0007669"/>
    <property type="project" value="InterPro"/>
</dbReference>
<feature type="binding site" evidence="15">
    <location>
        <begin position="334"/>
        <end position="336"/>
    </location>
    <ligand>
        <name>S-adenosyl-L-methionine</name>
        <dbReference type="ChEBI" id="CHEBI:59789"/>
    </ligand>
</feature>
<comment type="catalytic activity">
    <reaction evidence="15">
        <text>uroporphyrinogen III + 2 S-adenosyl-L-methionine = precorrin-2 + 2 S-adenosyl-L-homocysteine + H(+)</text>
        <dbReference type="Rhea" id="RHEA:32459"/>
        <dbReference type="ChEBI" id="CHEBI:15378"/>
        <dbReference type="ChEBI" id="CHEBI:57308"/>
        <dbReference type="ChEBI" id="CHEBI:57856"/>
        <dbReference type="ChEBI" id="CHEBI:58827"/>
        <dbReference type="ChEBI" id="CHEBI:59789"/>
        <dbReference type="EC" id="2.1.1.107"/>
    </reaction>
</comment>
<evidence type="ECO:0000256" key="8">
    <source>
        <dbReference type="ARBA" id="ARBA00023027"/>
    </source>
</evidence>
<feature type="domain" description="Siroheme synthase central" evidence="20">
    <location>
        <begin position="157"/>
        <end position="178"/>
    </location>
</feature>
<dbReference type="EMBL" id="CP138327">
    <property type="protein sequence ID" value="WXT99552.1"/>
    <property type="molecule type" value="Genomic_DNA"/>
</dbReference>
<name>A0AAU6PEW8_9GAMM</name>
<dbReference type="PROSITE" id="PS00840">
    <property type="entry name" value="SUMT_2"/>
    <property type="match status" value="1"/>
</dbReference>
<dbReference type="EC" id="1.3.1.76" evidence="15"/>
<accession>A0AAU6PEW8</accession>
<evidence type="ECO:0000313" key="21">
    <source>
        <dbReference type="EMBL" id="WXT99552.1"/>
    </source>
</evidence>
<dbReference type="GO" id="GO:0043115">
    <property type="term" value="F:precorrin-2 dehydrogenase activity"/>
    <property type="evidence" value="ECO:0007669"/>
    <property type="project" value="UniProtKB-UniRule"/>
</dbReference>
<dbReference type="InterPro" id="IPR014776">
    <property type="entry name" value="4pyrrole_Mease_sub2"/>
</dbReference>
<evidence type="ECO:0000259" key="19">
    <source>
        <dbReference type="Pfam" id="PF10414"/>
    </source>
</evidence>
<feature type="binding site" evidence="15">
    <location>
        <begin position="364"/>
        <end position="365"/>
    </location>
    <ligand>
        <name>S-adenosyl-L-methionine</name>
        <dbReference type="ChEBI" id="CHEBI:59789"/>
    </ligand>
</feature>
<dbReference type="Gene3D" id="1.10.8.210">
    <property type="entry name" value="Sirohaem synthase, dimerisation domain"/>
    <property type="match status" value="1"/>
</dbReference>
<feature type="domain" description="Sirohaem synthase dimerisation" evidence="19">
    <location>
        <begin position="183"/>
        <end position="240"/>
    </location>
</feature>
<evidence type="ECO:0000256" key="16">
    <source>
        <dbReference type="PIRSR" id="PIRSR036426-1"/>
    </source>
</evidence>
<dbReference type="NCBIfam" id="TIGR01470">
    <property type="entry name" value="cysG_Nterm"/>
    <property type="match status" value="1"/>
</dbReference>
<dbReference type="FunFam" id="3.30.950.10:FF:000001">
    <property type="entry name" value="Siroheme synthase"/>
    <property type="match status" value="1"/>
</dbReference>
<feature type="binding site" evidence="15">
    <location>
        <position position="445"/>
    </location>
    <ligand>
        <name>S-adenosyl-L-methionine</name>
        <dbReference type="ChEBI" id="CHEBI:59789"/>
    </ligand>
</feature>
<dbReference type="HAMAP" id="MF_01646">
    <property type="entry name" value="Siroheme_synth"/>
    <property type="match status" value="1"/>
</dbReference>
<evidence type="ECO:0000256" key="14">
    <source>
        <dbReference type="ARBA" id="ARBA00060548"/>
    </source>
</evidence>
<dbReference type="SUPFAM" id="SSF75615">
    <property type="entry name" value="Siroheme synthase middle domains-like"/>
    <property type="match status" value="1"/>
</dbReference>
<comment type="pathway">
    <text evidence="14 15">Cofactor biosynthesis; adenosylcobalamin biosynthesis; precorrin-2 from uroporphyrinogen III: step 1/1.</text>
</comment>
<feature type="binding site" evidence="15">
    <location>
        <position position="258"/>
    </location>
    <ligand>
        <name>S-adenosyl-L-methionine</name>
        <dbReference type="ChEBI" id="CHEBI:59789"/>
    </ligand>
</feature>
<dbReference type="InterPro" id="IPR000878">
    <property type="entry name" value="4pyrrol_Mease"/>
</dbReference>
<evidence type="ECO:0000256" key="15">
    <source>
        <dbReference type="HAMAP-Rule" id="MF_01646"/>
    </source>
</evidence>
<feature type="active site" description="Proton acceptor" evidence="15 16">
    <location>
        <position position="281"/>
    </location>
</feature>
<feature type="region of interest" description="Uroporphyrinogen-III C-methyltransferase" evidence="15">
    <location>
        <begin position="249"/>
        <end position="495"/>
    </location>
</feature>
<dbReference type="SUPFAM" id="SSF51735">
    <property type="entry name" value="NAD(P)-binding Rossmann-fold domains"/>
    <property type="match status" value="1"/>
</dbReference>
<comment type="similarity">
    <text evidence="15">In the C-terminal section; belongs to the precorrin methyltransferase family.</text>
</comment>
<protein>
    <recommendedName>
        <fullName evidence="15">Siroheme synthase</fullName>
    </recommendedName>
    <domain>
        <recommendedName>
            <fullName evidence="15">Uroporphyrinogen-III C-methyltransferase</fullName>
            <shortName evidence="15">Urogen III methylase</shortName>
            <ecNumber evidence="15">2.1.1.107</ecNumber>
        </recommendedName>
        <alternativeName>
            <fullName evidence="15">SUMT</fullName>
        </alternativeName>
        <alternativeName>
            <fullName evidence="15">Uroporphyrinogen III methylase</fullName>
            <shortName evidence="15">UROM</shortName>
        </alternativeName>
    </domain>
    <domain>
        <recommendedName>
            <fullName evidence="15">Precorrin-2 dehydrogenase</fullName>
            <ecNumber evidence="15">1.3.1.76</ecNumber>
        </recommendedName>
    </domain>
    <domain>
        <recommendedName>
            <fullName evidence="15">Sirohydrochlorin ferrochelatase</fullName>
            <ecNumber evidence="15">4.99.1.4</ecNumber>
        </recommendedName>
    </domain>
</protein>
<dbReference type="InterPro" id="IPR035996">
    <property type="entry name" value="4pyrrol_Methylase_sf"/>
</dbReference>
<evidence type="ECO:0000256" key="17">
    <source>
        <dbReference type="RuleBase" id="RU003960"/>
    </source>
</evidence>
<keyword evidence="11 15" id="KW-0511">Multifunctional enzyme</keyword>
<dbReference type="AlphaFoldDB" id="A0AAU6PEW8"/>
<evidence type="ECO:0000256" key="4">
    <source>
        <dbReference type="ARBA" id="ARBA00022603"/>
    </source>
</evidence>
<feature type="binding site" evidence="15">
    <location>
        <begin position="55"/>
        <end position="56"/>
    </location>
    <ligand>
        <name>NAD(+)</name>
        <dbReference type="ChEBI" id="CHEBI:57540"/>
    </ligand>
</feature>
<reference evidence="21" key="1">
    <citation type="submission" date="2023-10" db="EMBL/GenBank/DDBJ databases">
        <title>The first scallop-associated chemosynthetic bacterial symbiont.</title>
        <authorList>
            <person name="Lin Y.-T."/>
            <person name="Sun J."/>
            <person name="Ip J.C.-H."/>
            <person name="He X."/>
            <person name="Gao Z.-M."/>
            <person name="Perez M."/>
            <person name="Xu T."/>
            <person name="Qian P.-Y."/>
            <person name="Qiu J.-W."/>
        </authorList>
    </citation>
    <scope>NUCLEOTIDE SEQUENCE</scope>
    <source>
        <strain evidence="21">Gill1</strain>
    </source>
</reference>
<dbReference type="Gene3D" id="3.30.950.10">
    <property type="entry name" value="Methyltransferase, Cobalt-precorrin-4 Transmethylase, Domain 2"/>
    <property type="match status" value="1"/>
</dbReference>
<keyword evidence="6 15" id="KW-0949">S-adenosyl-L-methionine</keyword>
<keyword evidence="8 15" id="KW-0520">NAD</keyword>
<proteinExistence type="inferred from homology"/>
<comment type="pathway">
    <text evidence="15">Cofactor biosynthesis; adenosylcobalamin biosynthesis; sirohydrochlorin from precorrin-2: step 1/1.</text>
</comment>
<keyword evidence="7 15" id="KW-0560">Oxidoreductase</keyword>
<evidence type="ECO:0000259" key="20">
    <source>
        <dbReference type="Pfam" id="PF14824"/>
    </source>
</evidence>
<dbReference type="GO" id="GO:0004851">
    <property type="term" value="F:uroporphyrin-III C-methyltransferase activity"/>
    <property type="evidence" value="ECO:0007669"/>
    <property type="project" value="UniProtKB-UniRule"/>
</dbReference>
<evidence type="ECO:0000256" key="2">
    <source>
        <dbReference type="ARBA" id="ARBA00005879"/>
    </source>
</evidence>
<keyword evidence="15" id="KW-0597">Phosphoprotein</keyword>
<dbReference type="InterPro" id="IPR050161">
    <property type="entry name" value="Siro_Cobalamin_biosynth"/>
</dbReference>
<feature type="modified residue" description="Phosphoserine" evidence="15">
    <location>
        <position position="161"/>
    </location>
</feature>